<proteinExistence type="predicted"/>
<dbReference type="Proteomes" id="UP000001876">
    <property type="component" value="Unassembled WGS sequence"/>
</dbReference>
<accession>C1NA46</accession>
<evidence type="ECO:0000313" key="2">
    <source>
        <dbReference type="EMBL" id="EEH51180.1"/>
    </source>
</evidence>
<dbReference type="KEGG" id="mpp:MICPUCDRAFT_54757"/>
<feature type="compositionally biased region" description="Acidic residues" evidence="1">
    <location>
        <begin position="133"/>
        <end position="142"/>
    </location>
</feature>
<reference evidence="2 3" key="1">
    <citation type="journal article" date="2009" name="Science">
        <title>Green evolution and dynamic adaptations revealed by genomes of the marine picoeukaryotes Micromonas.</title>
        <authorList>
            <person name="Worden A.Z."/>
            <person name="Lee J.H."/>
            <person name="Mock T."/>
            <person name="Rouze P."/>
            <person name="Simmons M.P."/>
            <person name="Aerts A.L."/>
            <person name="Allen A.E."/>
            <person name="Cuvelier M.L."/>
            <person name="Derelle E."/>
            <person name="Everett M.V."/>
            <person name="Foulon E."/>
            <person name="Grimwood J."/>
            <person name="Gundlach H."/>
            <person name="Henrissat B."/>
            <person name="Napoli C."/>
            <person name="McDonald S.M."/>
            <person name="Parker M.S."/>
            <person name="Rombauts S."/>
            <person name="Salamov A."/>
            <person name="Von Dassow P."/>
            <person name="Badger J.H."/>
            <person name="Coutinho P.M."/>
            <person name="Demir E."/>
            <person name="Dubchak I."/>
            <person name="Gentemann C."/>
            <person name="Eikrem W."/>
            <person name="Gready J.E."/>
            <person name="John U."/>
            <person name="Lanier W."/>
            <person name="Lindquist E.A."/>
            <person name="Lucas S."/>
            <person name="Mayer K.F."/>
            <person name="Moreau H."/>
            <person name="Not F."/>
            <person name="Otillar R."/>
            <person name="Panaud O."/>
            <person name="Pangilinan J."/>
            <person name="Paulsen I."/>
            <person name="Piegu B."/>
            <person name="Poliakov A."/>
            <person name="Robbens S."/>
            <person name="Schmutz J."/>
            <person name="Toulza E."/>
            <person name="Wyss T."/>
            <person name="Zelensky A."/>
            <person name="Zhou K."/>
            <person name="Armbrust E.V."/>
            <person name="Bhattacharya D."/>
            <person name="Goodenough U.W."/>
            <person name="Van de Peer Y."/>
            <person name="Grigoriev I.V."/>
        </authorList>
    </citation>
    <scope>NUCLEOTIDE SEQUENCE [LARGE SCALE GENOMIC DNA]</scope>
    <source>
        <strain evidence="2 3">CCMP1545</strain>
    </source>
</reference>
<evidence type="ECO:0000313" key="3">
    <source>
        <dbReference type="Proteomes" id="UP000001876"/>
    </source>
</evidence>
<feature type="region of interest" description="Disordered" evidence="1">
    <location>
        <begin position="1"/>
        <end position="23"/>
    </location>
</feature>
<dbReference type="GeneID" id="9690167"/>
<dbReference type="OrthoDB" id="66881at2759"/>
<organism evidence="3">
    <name type="scientific">Micromonas pusilla (strain CCMP1545)</name>
    <name type="common">Picoplanktonic green alga</name>
    <dbReference type="NCBI Taxonomy" id="564608"/>
    <lineage>
        <taxon>Eukaryota</taxon>
        <taxon>Viridiplantae</taxon>
        <taxon>Chlorophyta</taxon>
        <taxon>Mamiellophyceae</taxon>
        <taxon>Mamiellales</taxon>
        <taxon>Mamiellaceae</taxon>
        <taxon>Micromonas</taxon>
    </lineage>
</organism>
<feature type="compositionally biased region" description="Basic and acidic residues" evidence="1">
    <location>
        <begin position="89"/>
        <end position="106"/>
    </location>
</feature>
<name>C1NA46_MICPC</name>
<feature type="region of interest" description="Disordered" evidence="1">
    <location>
        <begin position="39"/>
        <end position="114"/>
    </location>
</feature>
<dbReference type="RefSeq" id="XP_003064846.1">
    <property type="nucleotide sequence ID" value="XM_003064800.1"/>
</dbReference>
<dbReference type="AlphaFoldDB" id="C1NA46"/>
<evidence type="ECO:0000256" key="1">
    <source>
        <dbReference type="SAM" id="MobiDB-lite"/>
    </source>
</evidence>
<dbReference type="EMBL" id="GG663752">
    <property type="protein sequence ID" value="EEH51180.1"/>
    <property type="molecule type" value="Genomic_DNA"/>
</dbReference>
<keyword evidence="3" id="KW-1185">Reference proteome</keyword>
<sequence length="142" mass="15101">MVYDSSKLARMVPPQTEQSLPVMNEQCDRVLRALEADISSAGERRASTSPPLADDDPVYGAPKPGEDLWVASVSGGGKRAANGGGAEKANPRGEDARPTKTLGGERRRQKSLRIGVHHANAVVWGPVCPTGGGEDDDSNRRR</sequence>
<feature type="compositionally biased region" description="Gly residues" evidence="1">
    <location>
        <begin position="74"/>
        <end position="86"/>
    </location>
</feature>
<gene>
    <name evidence="2" type="ORF">MICPUCDRAFT_54757</name>
</gene>
<feature type="region of interest" description="Disordered" evidence="1">
    <location>
        <begin position="123"/>
        <end position="142"/>
    </location>
</feature>
<protein>
    <submittedName>
        <fullName evidence="2">Predicted protein</fullName>
    </submittedName>
</protein>